<evidence type="ECO:0000256" key="1">
    <source>
        <dbReference type="SAM" id="MobiDB-lite"/>
    </source>
</evidence>
<gene>
    <name evidence="2" type="ORF">H310_13021</name>
</gene>
<dbReference type="AlphaFoldDB" id="A0A024TFI8"/>
<proteinExistence type="predicted"/>
<dbReference type="VEuPathDB" id="FungiDB:H310_13021"/>
<evidence type="ECO:0000313" key="2">
    <source>
        <dbReference type="EMBL" id="ETV92808.1"/>
    </source>
</evidence>
<protein>
    <submittedName>
        <fullName evidence="2">Uncharacterized protein</fullName>
    </submittedName>
</protein>
<feature type="compositionally biased region" description="Polar residues" evidence="1">
    <location>
        <begin position="31"/>
        <end position="44"/>
    </location>
</feature>
<reference evidence="2" key="1">
    <citation type="submission" date="2013-12" db="EMBL/GenBank/DDBJ databases">
        <title>The Genome Sequence of Aphanomyces invadans NJM9701.</title>
        <authorList>
            <consortium name="The Broad Institute Genomics Platform"/>
            <person name="Russ C."/>
            <person name="Tyler B."/>
            <person name="van West P."/>
            <person name="Dieguez-Uribeondo J."/>
            <person name="Young S.K."/>
            <person name="Zeng Q."/>
            <person name="Gargeya S."/>
            <person name="Fitzgerald M."/>
            <person name="Abouelleil A."/>
            <person name="Alvarado L."/>
            <person name="Chapman S.B."/>
            <person name="Gainer-Dewar J."/>
            <person name="Goldberg J."/>
            <person name="Griggs A."/>
            <person name="Gujja S."/>
            <person name="Hansen M."/>
            <person name="Howarth C."/>
            <person name="Imamovic A."/>
            <person name="Ireland A."/>
            <person name="Larimer J."/>
            <person name="McCowan C."/>
            <person name="Murphy C."/>
            <person name="Pearson M."/>
            <person name="Poon T.W."/>
            <person name="Priest M."/>
            <person name="Roberts A."/>
            <person name="Saif S."/>
            <person name="Shea T."/>
            <person name="Sykes S."/>
            <person name="Wortman J."/>
            <person name="Nusbaum C."/>
            <person name="Birren B."/>
        </authorList>
    </citation>
    <scope>NUCLEOTIDE SEQUENCE [LARGE SCALE GENOMIC DNA]</scope>
    <source>
        <strain evidence="2">NJM9701</strain>
    </source>
</reference>
<accession>A0A024TFI8</accession>
<name>A0A024TFI8_9STRA</name>
<dbReference type="EMBL" id="KI913997">
    <property type="protein sequence ID" value="ETV92808.1"/>
    <property type="molecule type" value="Genomic_DNA"/>
</dbReference>
<dbReference type="OrthoDB" id="10571111at2759"/>
<feature type="region of interest" description="Disordered" evidence="1">
    <location>
        <begin position="1"/>
        <end position="59"/>
    </location>
</feature>
<dbReference type="RefSeq" id="XP_008878578.1">
    <property type="nucleotide sequence ID" value="XM_008880356.1"/>
</dbReference>
<sequence length="242" mass="26302">MSSISRVLASSEGPAVDDSRVPDITAHTPDANVNDQVSQSSPNDPDQAAPGSGDFGAPEITAANSIQTDAQARRDSDATLANLFGRMDLGSGPRFSAMTLPLTPEIYVQGPFSDPVQRASFALRVSEGLQNDQHSGDAADNLLTPPATSQFAALTRLQGMPHTPSPPRYDGSTALVKKKFIQQYQEYWFQCACIADTRRNRIAKYDLREWAESTSEEEWITISVKATKTIWAALILSELTNK</sequence>
<dbReference type="GeneID" id="20090071"/>
<organism evidence="2">
    <name type="scientific">Aphanomyces invadans</name>
    <dbReference type="NCBI Taxonomy" id="157072"/>
    <lineage>
        <taxon>Eukaryota</taxon>
        <taxon>Sar</taxon>
        <taxon>Stramenopiles</taxon>
        <taxon>Oomycota</taxon>
        <taxon>Saprolegniomycetes</taxon>
        <taxon>Saprolegniales</taxon>
        <taxon>Verrucalvaceae</taxon>
        <taxon>Aphanomyces</taxon>
    </lineage>
</organism>